<dbReference type="Proteomes" id="UP000751190">
    <property type="component" value="Unassembled WGS sequence"/>
</dbReference>
<sequence length="324" mass="34928">MLDPRAAKQKKKKAVAAEAEGGGDEGATAAAPTEAAADGEQPAEPAPTADADGGDDDDDFGLGKKKKKKAKKKDDEDEEAEGGAEGRGDADAAAADDDDDFGLGKKKKKKAAKKVADDEEALGGGDDDDGDEDGGEVPLPADINDDLGVQWEGEVRGIETQISIAGDRDYKYDELLARMFQLLLANNPELAGDRKRFVMKPPQVVRDGAKKVVFVNFPEICKAMRRTNEHVFNFMLAELGTTGSIDGSQRMVIKGRFQPKAVEHVIRKYVSEYVMCSSCKSPDTDLHKENRLYFVQCNKCGARRSVAAITAGYKAQIGRRIKTG</sequence>
<evidence type="ECO:0000259" key="5">
    <source>
        <dbReference type="SMART" id="SM00653"/>
    </source>
</evidence>
<comment type="similarity">
    <text evidence="1">Belongs to the eIF-2-beta/eIF-5 family.</text>
</comment>
<keyword evidence="3" id="KW-0648">Protein biosynthesis</keyword>
<dbReference type="OrthoDB" id="10255414at2759"/>
<dbReference type="PANTHER" id="PTHR23001:SF3">
    <property type="entry name" value="EUKARYOTIC TRANSLATION INITIATION FACTOR 2 SUBUNIT 2"/>
    <property type="match status" value="1"/>
</dbReference>
<dbReference type="InterPro" id="IPR016190">
    <property type="entry name" value="Transl_init_fac_IF2/IF5_Zn-bd"/>
</dbReference>
<dbReference type="SUPFAM" id="SSF75689">
    <property type="entry name" value="Zinc-binding domain of translation initiation factor 2 beta"/>
    <property type="match status" value="1"/>
</dbReference>
<dbReference type="GO" id="GO:0005850">
    <property type="term" value="C:eukaryotic translation initiation factor 2 complex"/>
    <property type="evidence" value="ECO:0007669"/>
    <property type="project" value="TreeGrafter"/>
</dbReference>
<keyword evidence="2" id="KW-0396">Initiation factor</keyword>
<accession>A0A8J6C9J8</accession>
<feature type="region of interest" description="Disordered" evidence="4">
    <location>
        <begin position="1"/>
        <end position="144"/>
    </location>
</feature>
<dbReference type="GO" id="GO:0003729">
    <property type="term" value="F:mRNA binding"/>
    <property type="evidence" value="ECO:0007669"/>
    <property type="project" value="TreeGrafter"/>
</dbReference>
<reference evidence="6" key="1">
    <citation type="submission" date="2021-05" db="EMBL/GenBank/DDBJ databases">
        <title>The genome of the haptophyte Pavlova lutheri (Diacronema luteri, Pavlovales) - a model for lipid biosynthesis in eukaryotic algae.</title>
        <authorList>
            <person name="Hulatt C.J."/>
            <person name="Posewitz M.C."/>
        </authorList>
    </citation>
    <scope>NUCLEOTIDE SEQUENCE</scope>
    <source>
        <strain evidence="6">NIVA-4/92</strain>
    </source>
</reference>
<dbReference type="Pfam" id="PF01873">
    <property type="entry name" value="eIF-5_eIF-2B"/>
    <property type="match status" value="1"/>
</dbReference>
<evidence type="ECO:0000256" key="2">
    <source>
        <dbReference type="ARBA" id="ARBA00022540"/>
    </source>
</evidence>
<organism evidence="6 7">
    <name type="scientific">Diacronema lutheri</name>
    <name type="common">Unicellular marine alga</name>
    <name type="synonym">Monochrysis lutheri</name>
    <dbReference type="NCBI Taxonomy" id="2081491"/>
    <lineage>
        <taxon>Eukaryota</taxon>
        <taxon>Haptista</taxon>
        <taxon>Haptophyta</taxon>
        <taxon>Pavlovophyceae</taxon>
        <taxon>Pavlovales</taxon>
        <taxon>Pavlovaceae</taxon>
        <taxon>Diacronema</taxon>
    </lineage>
</organism>
<dbReference type="GO" id="GO:0001731">
    <property type="term" value="P:formation of translation preinitiation complex"/>
    <property type="evidence" value="ECO:0007669"/>
    <property type="project" value="TreeGrafter"/>
</dbReference>
<evidence type="ECO:0000256" key="4">
    <source>
        <dbReference type="SAM" id="MobiDB-lite"/>
    </source>
</evidence>
<gene>
    <name evidence="6" type="ORF">KFE25_007976</name>
</gene>
<feature type="compositionally biased region" description="Acidic residues" evidence="4">
    <location>
        <begin position="117"/>
        <end position="135"/>
    </location>
</feature>
<dbReference type="AlphaFoldDB" id="A0A8J6C9J8"/>
<comment type="caution">
    <text evidence="6">The sequence shown here is derived from an EMBL/GenBank/DDBJ whole genome shotgun (WGS) entry which is preliminary data.</text>
</comment>
<dbReference type="InterPro" id="IPR045196">
    <property type="entry name" value="IF2/IF5"/>
</dbReference>
<feature type="compositionally biased region" description="Low complexity" evidence="4">
    <location>
        <begin position="26"/>
        <end position="40"/>
    </location>
</feature>
<dbReference type="GO" id="GO:0031369">
    <property type="term" value="F:translation initiation factor binding"/>
    <property type="evidence" value="ECO:0007669"/>
    <property type="project" value="TreeGrafter"/>
</dbReference>
<evidence type="ECO:0000313" key="6">
    <source>
        <dbReference type="EMBL" id="KAG8466597.1"/>
    </source>
</evidence>
<evidence type="ECO:0000256" key="1">
    <source>
        <dbReference type="ARBA" id="ARBA00010397"/>
    </source>
</evidence>
<dbReference type="InterPro" id="IPR016189">
    <property type="entry name" value="Transl_init_fac_IF2/IF5_N"/>
</dbReference>
<dbReference type="EMBL" id="JAGTXO010000007">
    <property type="protein sequence ID" value="KAG8466597.1"/>
    <property type="molecule type" value="Genomic_DNA"/>
</dbReference>
<evidence type="ECO:0000313" key="7">
    <source>
        <dbReference type="Proteomes" id="UP000751190"/>
    </source>
</evidence>
<dbReference type="GO" id="GO:0003743">
    <property type="term" value="F:translation initiation factor activity"/>
    <property type="evidence" value="ECO:0007669"/>
    <property type="project" value="UniProtKB-KW"/>
</dbReference>
<dbReference type="PANTHER" id="PTHR23001">
    <property type="entry name" value="EUKARYOTIC TRANSLATION INITIATION FACTOR"/>
    <property type="match status" value="1"/>
</dbReference>
<dbReference type="FunFam" id="3.30.30.170:FF:000001">
    <property type="entry name" value="Eukaryotic translation initiation factor 2 subunit"/>
    <property type="match status" value="1"/>
</dbReference>
<dbReference type="SMART" id="SM00653">
    <property type="entry name" value="eIF2B_5"/>
    <property type="match status" value="1"/>
</dbReference>
<protein>
    <recommendedName>
        <fullName evidence="5">Translation initiation factor IF2/IF5 domain-containing protein</fullName>
    </recommendedName>
</protein>
<feature type="domain" description="Translation initiation factor IF2/IF5" evidence="5">
    <location>
        <begin position="194"/>
        <end position="303"/>
    </location>
</feature>
<evidence type="ECO:0000256" key="3">
    <source>
        <dbReference type="ARBA" id="ARBA00022917"/>
    </source>
</evidence>
<dbReference type="InterPro" id="IPR002735">
    <property type="entry name" value="Transl_init_fac_IF2/IF5_dom"/>
</dbReference>
<dbReference type="OMA" id="CMREGNK"/>
<feature type="compositionally biased region" description="Basic residues" evidence="4">
    <location>
        <begin position="104"/>
        <end position="113"/>
    </location>
</feature>
<dbReference type="Gene3D" id="3.30.30.170">
    <property type="match status" value="1"/>
</dbReference>
<keyword evidence="7" id="KW-1185">Reference proteome</keyword>
<name>A0A8J6C9J8_DIALT</name>
<proteinExistence type="inferred from homology"/>
<dbReference type="SUPFAM" id="SSF100966">
    <property type="entry name" value="Translation initiation factor 2 beta, aIF2beta, N-terminal domain"/>
    <property type="match status" value="1"/>
</dbReference>